<dbReference type="Proteomes" id="UP000006732">
    <property type="component" value="Chromosome"/>
</dbReference>
<dbReference type="STRING" id="338966.Ppro_2225"/>
<gene>
    <name evidence="1" type="ordered locus">Ppro_2225</name>
</gene>
<evidence type="ECO:0000313" key="2">
    <source>
        <dbReference type="Proteomes" id="UP000006732"/>
    </source>
</evidence>
<dbReference type="HOGENOM" id="CLU_1711526_0_0_7"/>
<accession>A1AR62</accession>
<name>A1AR62_PELPD</name>
<evidence type="ECO:0000313" key="1">
    <source>
        <dbReference type="EMBL" id="ABK99832.1"/>
    </source>
</evidence>
<sequence>MSRAPSGEACQRLTALWRVNRPAPFVCLAPSSSRLARGRASFLVFFTFLPHCSLTIKRLQLGSSFPCQEKDALSPLATCPSCRVRKGVHGHETMDAERRRRLDRPHAVDALGVMAEPENDVRKQAGPLLWKPPVTPTDRGVIIHASEQPKPVN</sequence>
<organism evidence="1 2">
    <name type="scientific">Pelobacter propionicus (strain DSM 2379 / NBRC 103807 / OttBd1)</name>
    <dbReference type="NCBI Taxonomy" id="338966"/>
    <lineage>
        <taxon>Bacteria</taxon>
        <taxon>Pseudomonadati</taxon>
        <taxon>Thermodesulfobacteriota</taxon>
        <taxon>Desulfuromonadia</taxon>
        <taxon>Desulfuromonadales</taxon>
        <taxon>Desulfuromonadaceae</taxon>
        <taxon>Pelobacter</taxon>
    </lineage>
</organism>
<proteinExistence type="predicted"/>
<dbReference type="EMBL" id="CP000482">
    <property type="protein sequence ID" value="ABK99832.1"/>
    <property type="molecule type" value="Genomic_DNA"/>
</dbReference>
<dbReference type="AlphaFoldDB" id="A1AR62"/>
<protein>
    <submittedName>
        <fullName evidence="1">Uncharacterized protein</fullName>
    </submittedName>
</protein>
<keyword evidence="2" id="KW-1185">Reference proteome</keyword>
<dbReference type="KEGG" id="ppd:Ppro_2225"/>
<reference evidence="1 2" key="1">
    <citation type="submission" date="2006-10" db="EMBL/GenBank/DDBJ databases">
        <title>Complete sequence of chromosome of Pelobacter propionicus DSM 2379.</title>
        <authorList>
            <consortium name="US DOE Joint Genome Institute"/>
            <person name="Copeland A."/>
            <person name="Lucas S."/>
            <person name="Lapidus A."/>
            <person name="Barry K."/>
            <person name="Detter J.C."/>
            <person name="Glavina del Rio T."/>
            <person name="Hammon N."/>
            <person name="Israni S."/>
            <person name="Dalin E."/>
            <person name="Tice H."/>
            <person name="Pitluck S."/>
            <person name="Saunders E."/>
            <person name="Brettin T."/>
            <person name="Bruce D."/>
            <person name="Han C."/>
            <person name="Tapia R."/>
            <person name="Schmutz J."/>
            <person name="Larimer F."/>
            <person name="Land M."/>
            <person name="Hauser L."/>
            <person name="Kyrpides N."/>
            <person name="Kim E."/>
            <person name="Lovley D."/>
            <person name="Richardson P."/>
        </authorList>
    </citation>
    <scope>NUCLEOTIDE SEQUENCE [LARGE SCALE GENOMIC DNA]</scope>
    <source>
        <strain evidence="2">DSM 2379 / NBRC 103807 / OttBd1</strain>
    </source>
</reference>